<dbReference type="PANTHER" id="PTHR15628:SF1">
    <property type="entry name" value="RWD DOMAIN-CONTAINING PROTEIN 3"/>
    <property type="match status" value="1"/>
</dbReference>
<evidence type="ECO:0000256" key="1">
    <source>
        <dbReference type="ARBA" id="ARBA00004123"/>
    </source>
</evidence>
<keyword evidence="5" id="KW-0539">Nucleus</keyword>
<reference evidence="7" key="3">
    <citation type="submission" date="2025-09" db="UniProtKB">
        <authorList>
            <consortium name="Ensembl"/>
        </authorList>
    </citation>
    <scope>IDENTIFICATION</scope>
</reference>
<reference evidence="7 8" key="1">
    <citation type="journal article" date="2011" name="Genome Biol. Evol.">
        <title>Integration of the genetic map and genome assembly of fugu facilitates insights into distinct features of genome evolution in teleosts and mammals.</title>
        <authorList>
            <person name="Kai W."/>
            <person name="Kikuchi K."/>
            <person name="Tohari S."/>
            <person name="Chew A.K."/>
            <person name="Tay A."/>
            <person name="Fujiwara A."/>
            <person name="Hosoya S."/>
            <person name="Suetake H."/>
            <person name="Naruse K."/>
            <person name="Brenner S."/>
            <person name="Suzuki Y."/>
            <person name="Venkatesh B."/>
        </authorList>
    </citation>
    <scope>NUCLEOTIDE SEQUENCE [LARGE SCALE GENOMIC DNA]</scope>
</reference>
<sequence length="275" mass="30920">MSEAALEEVSVLSSIYCGEEETLSVIPLRLFGSGQDGLVVHIKQTVGGEGGPDISLSFHLPPAYPSCPPSRCYNRLVEGVQVRVLLRSHTHTTPHTHSSTCLPVFPQEHVQRMDTCAGRDEEAAPDPDRTVVLLLDHIRDRRRYIKLLERWTHQLQLSGMLFLGRSILLILQGDRLQVKVTVILSPLKTVKIDVDSSGKKCKDKMMKVLIEASRPSTERLQNGLQIQEDVQEHGKTHVEGLSNAQSELWVLGHHRGCPRRTEPLEDPCERRSPQW</sequence>
<proteinExistence type="predicted"/>
<evidence type="ECO:0000313" key="8">
    <source>
        <dbReference type="Proteomes" id="UP000005226"/>
    </source>
</evidence>
<evidence type="ECO:0000259" key="6">
    <source>
        <dbReference type="Pfam" id="PF05773"/>
    </source>
</evidence>
<dbReference type="GO" id="GO:0033235">
    <property type="term" value="P:positive regulation of protein sumoylation"/>
    <property type="evidence" value="ECO:0007669"/>
    <property type="project" value="InterPro"/>
</dbReference>
<evidence type="ECO:0000256" key="5">
    <source>
        <dbReference type="ARBA" id="ARBA00023242"/>
    </source>
</evidence>
<dbReference type="SUPFAM" id="SSF54495">
    <property type="entry name" value="UBC-like"/>
    <property type="match status" value="1"/>
</dbReference>
<dbReference type="FunCoup" id="A0A674N2C4">
    <property type="interactions" value="454"/>
</dbReference>
<dbReference type="GO" id="GO:0005737">
    <property type="term" value="C:cytoplasm"/>
    <property type="evidence" value="ECO:0007669"/>
    <property type="project" value="UniProtKB-SubCell"/>
</dbReference>
<dbReference type="Pfam" id="PF05773">
    <property type="entry name" value="RWD"/>
    <property type="match status" value="1"/>
</dbReference>
<dbReference type="Proteomes" id="UP000005226">
    <property type="component" value="Chromosome 13"/>
</dbReference>
<dbReference type="InterPro" id="IPR006575">
    <property type="entry name" value="RWD_dom"/>
</dbReference>
<organism evidence="7 8">
    <name type="scientific">Takifugu rubripes</name>
    <name type="common">Japanese pufferfish</name>
    <name type="synonym">Fugu rubripes</name>
    <dbReference type="NCBI Taxonomy" id="31033"/>
    <lineage>
        <taxon>Eukaryota</taxon>
        <taxon>Metazoa</taxon>
        <taxon>Chordata</taxon>
        <taxon>Craniata</taxon>
        <taxon>Vertebrata</taxon>
        <taxon>Euteleostomi</taxon>
        <taxon>Actinopterygii</taxon>
        <taxon>Neopterygii</taxon>
        <taxon>Teleostei</taxon>
        <taxon>Neoteleostei</taxon>
        <taxon>Acanthomorphata</taxon>
        <taxon>Eupercaria</taxon>
        <taxon>Tetraodontiformes</taxon>
        <taxon>Tetradontoidea</taxon>
        <taxon>Tetraodontidae</taxon>
        <taxon>Takifugu</taxon>
    </lineage>
</organism>
<keyword evidence="4" id="KW-0963">Cytoplasm</keyword>
<evidence type="ECO:0000256" key="3">
    <source>
        <dbReference type="ARBA" id="ARBA00015444"/>
    </source>
</evidence>
<dbReference type="GO" id="GO:1902073">
    <property type="term" value="P:positive regulation of hypoxia-inducible factor-1alpha signaling pathway"/>
    <property type="evidence" value="ECO:0007669"/>
    <property type="project" value="InterPro"/>
</dbReference>
<dbReference type="InParanoid" id="A0A674N2C4"/>
<reference evidence="7" key="2">
    <citation type="submission" date="2025-08" db="UniProtKB">
        <authorList>
            <consortium name="Ensembl"/>
        </authorList>
    </citation>
    <scope>IDENTIFICATION</scope>
</reference>
<dbReference type="InterPro" id="IPR038840">
    <property type="entry name" value="RWDD3"/>
</dbReference>
<name>A0A674N2C4_TAKRU</name>
<evidence type="ECO:0000256" key="2">
    <source>
        <dbReference type="ARBA" id="ARBA00004496"/>
    </source>
</evidence>
<dbReference type="InterPro" id="IPR016135">
    <property type="entry name" value="UBQ-conjugating_enzyme/RWD"/>
</dbReference>
<feature type="domain" description="RWD" evidence="6">
    <location>
        <begin position="5"/>
        <end position="70"/>
    </location>
</feature>
<dbReference type="GO" id="GO:0005634">
    <property type="term" value="C:nucleus"/>
    <property type="evidence" value="ECO:0007669"/>
    <property type="project" value="UniProtKB-SubCell"/>
</dbReference>
<dbReference type="PANTHER" id="PTHR15628">
    <property type="entry name" value="RWD DOMAIN-CONTAINING PROTEIN 3"/>
    <property type="match status" value="1"/>
</dbReference>
<accession>A0A674N2C4</accession>
<dbReference type="Gene3D" id="3.10.110.10">
    <property type="entry name" value="Ubiquitin Conjugating Enzyme"/>
    <property type="match status" value="1"/>
</dbReference>
<keyword evidence="8" id="KW-1185">Reference proteome</keyword>
<dbReference type="AlphaFoldDB" id="A0A674N2C4"/>
<evidence type="ECO:0000313" key="7">
    <source>
        <dbReference type="Ensembl" id="ENSTRUP00000067439.1"/>
    </source>
</evidence>
<dbReference type="GeneTree" id="ENSGT00390000000954"/>
<protein>
    <recommendedName>
        <fullName evidence="3">RWD domain-containing protein 3</fullName>
    </recommendedName>
</protein>
<comment type="subcellular location">
    <subcellularLocation>
        <location evidence="2">Cytoplasm</location>
    </subcellularLocation>
    <subcellularLocation>
        <location evidence="1">Nucleus</location>
    </subcellularLocation>
</comment>
<evidence type="ECO:0000256" key="4">
    <source>
        <dbReference type="ARBA" id="ARBA00022490"/>
    </source>
</evidence>
<dbReference type="Ensembl" id="ENSTRUT00000087625.1">
    <property type="protein sequence ID" value="ENSTRUP00000067439.1"/>
    <property type="gene ID" value="ENSTRUG00000026384.1"/>
</dbReference>